<dbReference type="EMBL" id="BOSL01000008">
    <property type="protein sequence ID" value="GIP53832.1"/>
    <property type="molecule type" value="Genomic_DNA"/>
</dbReference>
<dbReference type="Gene3D" id="3.40.50.1820">
    <property type="entry name" value="alpha/beta hydrolase"/>
    <property type="match status" value="1"/>
</dbReference>
<organism evidence="1 2">
    <name type="scientific">Paenibacillus vini</name>
    <dbReference type="NCBI Taxonomy" id="1476024"/>
    <lineage>
        <taxon>Bacteria</taxon>
        <taxon>Bacillati</taxon>
        <taxon>Bacillota</taxon>
        <taxon>Bacilli</taxon>
        <taxon>Bacillales</taxon>
        <taxon>Paenibacillaceae</taxon>
        <taxon>Paenibacillus</taxon>
    </lineage>
</organism>
<evidence type="ECO:0000313" key="2">
    <source>
        <dbReference type="Proteomes" id="UP000679992"/>
    </source>
</evidence>
<proteinExistence type="predicted"/>
<reference evidence="1 2" key="1">
    <citation type="submission" date="2021-03" db="EMBL/GenBank/DDBJ databases">
        <title>Antimicrobial resistance genes in bacteria isolated from Japanese honey, and their potential for conferring macrolide and lincosamide resistance in the American foulbrood pathogen Paenibacillus larvae.</title>
        <authorList>
            <person name="Okamoto M."/>
            <person name="Kumagai M."/>
            <person name="Kanamori H."/>
            <person name="Takamatsu D."/>
        </authorList>
    </citation>
    <scope>NUCLEOTIDE SEQUENCE [LARGE SCALE GENOMIC DNA]</scope>
    <source>
        <strain evidence="1 2">J42TS3</strain>
    </source>
</reference>
<protein>
    <recommendedName>
        <fullName evidence="3">Alpha/beta hydrolase</fullName>
    </recommendedName>
</protein>
<dbReference type="SUPFAM" id="SSF53474">
    <property type="entry name" value="alpha/beta-Hydrolases"/>
    <property type="match status" value="1"/>
</dbReference>
<evidence type="ECO:0000313" key="1">
    <source>
        <dbReference type="EMBL" id="GIP53832.1"/>
    </source>
</evidence>
<evidence type="ECO:0008006" key="3">
    <source>
        <dbReference type="Google" id="ProtNLM"/>
    </source>
</evidence>
<accession>A0ABQ4MDU5</accession>
<name>A0ABQ4MDU5_9BACL</name>
<comment type="caution">
    <text evidence="1">The sequence shown here is derived from an EMBL/GenBank/DDBJ whole genome shotgun (WGS) entry which is preliminary data.</text>
</comment>
<dbReference type="InterPro" id="IPR029058">
    <property type="entry name" value="AB_hydrolase_fold"/>
</dbReference>
<dbReference type="RefSeq" id="WP_213655281.1">
    <property type="nucleotide sequence ID" value="NZ_BOSL01000008.1"/>
</dbReference>
<keyword evidence="2" id="KW-1185">Reference proteome</keyword>
<dbReference type="Proteomes" id="UP000679992">
    <property type="component" value="Unassembled WGS sequence"/>
</dbReference>
<sequence length="236" mass="26807">MIETFVSSKSTCTHMCRTIVFFVAGILTYRNNFEAAAGEFAKRYPHIKIVMIFPYGMADGTNRSSLSRLLAWQLAPVGYDLIHEESRRVKAAVEIIREHGAAADQLILVGHSAGSVIAYRAGLNLEEKHGFREVQVFAVGSPKFFLKDISFNKQFTYITGQKQDKITRIGRWRKPGSRKFRGKPGREIQLNFNPDHPGWKFHASYFLNSAWSDANQVFHSNVEDLVSKIHELCPDK</sequence>
<gene>
    <name evidence="1" type="ORF">J42TS3_28670</name>
</gene>